<dbReference type="Proteomes" id="UP000789833">
    <property type="component" value="Unassembled WGS sequence"/>
</dbReference>
<feature type="coiled-coil region" evidence="4">
    <location>
        <begin position="185"/>
        <end position="237"/>
    </location>
</feature>
<feature type="coiled-coil region" evidence="4">
    <location>
        <begin position="261"/>
        <end position="288"/>
    </location>
</feature>
<evidence type="ECO:0000256" key="1">
    <source>
        <dbReference type="ARBA" id="ARBA00006930"/>
    </source>
</evidence>
<dbReference type="InterPro" id="IPR038729">
    <property type="entry name" value="Rad50/SbcC_AAA"/>
</dbReference>
<name>A0ABM8YU08_9BACI</name>
<evidence type="ECO:0000313" key="7">
    <source>
        <dbReference type="Proteomes" id="UP000789833"/>
    </source>
</evidence>
<comment type="caution">
    <text evidence="6">The sequence shown here is derived from an EMBL/GenBank/DDBJ whole genome shotgun (WGS) entry which is preliminary data.</text>
</comment>
<reference evidence="6 7" key="1">
    <citation type="submission" date="2021-10" db="EMBL/GenBank/DDBJ databases">
        <authorList>
            <person name="Criscuolo A."/>
        </authorList>
    </citation>
    <scope>NUCLEOTIDE SEQUENCE [LARGE SCALE GENOMIC DNA]</scope>
    <source>
        <strain evidence="7">CIP 111883</strain>
    </source>
</reference>
<feature type="coiled-coil region" evidence="4">
    <location>
        <begin position="429"/>
        <end position="456"/>
    </location>
</feature>
<dbReference type="Pfam" id="PF13558">
    <property type="entry name" value="SbcC_Walker_B"/>
    <property type="match status" value="1"/>
</dbReference>
<evidence type="ECO:0000313" key="6">
    <source>
        <dbReference type="EMBL" id="CAG9623457.1"/>
    </source>
</evidence>
<keyword evidence="4" id="KW-0175">Coiled coil</keyword>
<comment type="similarity">
    <text evidence="1">Belongs to the SMC family. SbcC subfamily.</text>
</comment>
<dbReference type="Gene3D" id="3.40.50.300">
    <property type="entry name" value="P-loop containing nucleotide triphosphate hydrolases"/>
    <property type="match status" value="2"/>
</dbReference>
<organism evidence="6 7">
    <name type="scientific">Sutcliffiella rhizosphaerae</name>
    <dbReference type="NCBI Taxonomy" id="2880967"/>
    <lineage>
        <taxon>Bacteria</taxon>
        <taxon>Bacillati</taxon>
        <taxon>Bacillota</taxon>
        <taxon>Bacilli</taxon>
        <taxon>Bacillales</taxon>
        <taxon>Bacillaceae</taxon>
        <taxon>Sutcliffiella</taxon>
    </lineage>
</organism>
<accession>A0ABM8YU08</accession>
<dbReference type="EMBL" id="CAKJTJ010000049">
    <property type="protein sequence ID" value="CAG9623457.1"/>
    <property type="molecule type" value="Genomic_DNA"/>
</dbReference>
<dbReference type="PANTHER" id="PTHR32114">
    <property type="entry name" value="ABC TRANSPORTER ABCH.3"/>
    <property type="match status" value="1"/>
</dbReference>
<protein>
    <recommendedName>
        <fullName evidence="3">Nuclease SbcCD subunit C</fullName>
    </recommendedName>
</protein>
<feature type="domain" description="Rad50/SbcC-type AAA" evidence="5">
    <location>
        <begin position="6"/>
        <end position="284"/>
    </location>
</feature>
<dbReference type="RefSeq" id="WP_230504912.1">
    <property type="nucleotide sequence ID" value="NZ_CAKJTJ010000049.1"/>
</dbReference>
<keyword evidence="7" id="KW-1185">Reference proteome</keyword>
<sequence length="1141" mass="132871">MKPITLMIAGLHSFRQKQFIDFETLCDGGVFGIFGPTGSGKSSILDAMTLALYGKVERATNNTQGIMNHAENTVEVSFLFELESANGKKRYKVERTFKRTDDVRVKSGISRLSEEKDGEHFVLADKANDVNMAIQDIIGLTIDDFTRAVVLPQGKFAEFLSLKGADRRQMLQRLFQLEKYGDRLSKRIKEELQEKTMRLSELEAEQLGLGEASDEAVKEAENVFQELHELVIKAEKSLTVLESDFEEKKKLWEWQEERKPIEKKLSEIKEDETYMKQLQERLTQTEQAEGLKPFLEDLKEAKQTLLHWQNKQEQDLLAWESAQKVLEKTTESYQLARENKEKEIPVLLSKKENLERAKKLQEGLTSYLTQWKDKQEAIERKIMELAKVKAEEKRTSELFIKAGNKQKLLKEELSEKTQSPEYLELLQKAFDEKQQVMQLEDKISETTKEVQKLHEKFSDFHKEKEKASMNGKKEKENLLHLFNILEKYYDRSMELGFYLDRLEKKSSNILEQERVLADNLKVHQLALELARALEKGKACPVCGSTEHPGFASNEGHNEVATSKESDDIEKILSAIQLQRQENMKVNLKLEQIASEFFQNLEGNYQLPAPTELHEKADLWTKEMDQAHDVTEFLIEKFNGLVTEQKGLWQDLLELQEKKKSLDFALRHWTSTYQENERLSTNYKEEWQQWNNRLEELTNQLSEKKKRWNDTYPNHNYEQVETAYLAGREKEKQRAELQARINKSVEFLEEKETEQKDIERKITDLEKELYEHNVKKEQLDIHIKEQKEEIYAIVENKNINEMINTVIHTINSINSKEAESYKEWTNAQQLFQDSEKKKTKSEQMVTEFSSRHASLHEKWTIALKKSAFSNVEEVEGHILQISSIGSWKQQVEGFIDKKNTLEKEWERLNRLIGKNVLEESEWSHIQQNLQDNRRKLRENIERRSASYQHLTSIKDRNNRYQFLEEKKTSLKEELQAYQKLQHVFRGNSFVEYLAEEQLHQISRDASERLGQLTRQRYALEMDSQGGFIIRDDANGGVRRPVSSLSGGETFLTSLALALSLSTQIQLRGEYPLQFFFLDEGFGTLDSELLDTVVTALEKLQSNHLAVGVISHVQELRARLSKRLIVTPAESSGKGSLVTLDSY</sequence>
<evidence type="ECO:0000256" key="3">
    <source>
        <dbReference type="ARBA" id="ARBA00013368"/>
    </source>
</evidence>
<proteinExistence type="inferred from homology"/>
<dbReference type="InterPro" id="IPR027417">
    <property type="entry name" value="P-loop_NTPase"/>
</dbReference>
<comment type="subunit">
    <text evidence="2">Heterodimer of SbcC and SbcD.</text>
</comment>
<feature type="coiled-coil region" evidence="4">
    <location>
        <begin position="679"/>
        <end position="710"/>
    </location>
</feature>
<feature type="coiled-coil region" evidence="4">
    <location>
        <begin position="925"/>
        <end position="979"/>
    </location>
</feature>
<gene>
    <name evidence="6" type="ORF">BACCIP111883_04270</name>
</gene>
<dbReference type="SUPFAM" id="SSF52540">
    <property type="entry name" value="P-loop containing nucleoside triphosphate hydrolases"/>
    <property type="match status" value="1"/>
</dbReference>
<dbReference type="Pfam" id="PF13476">
    <property type="entry name" value="AAA_23"/>
    <property type="match status" value="1"/>
</dbReference>
<dbReference type="PANTHER" id="PTHR32114:SF2">
    <property type="entry name" value="ABC TRANSPORTER ABCH.3"/>
    <property type="match status" value="1"/>
</dbReference>
<evidence type="ECO:0000259" key="5">
    <source>
        <dbReference type="Pfam" id="PF13476"/>
    </source>
</evidence>
<evidence type="ECO:0000256" key="4">
    <source>
        <dbReference type="SAM" id="Coils"/>
    </source>
</evidence>
<feature type="coiled-coil region" evidence="4">
    <location>
        <begin position="747"/>
        <end position="774"/>
    </location>
</feature>
<evidence type="ECO:0000256" key="2">
    <source>
        <dbReference type="ARBA" id="ARBA00011322"/>
    </source>
</evidence>